<name>A0ABX0PHT6_9BURK</name>
<dbReference type="PANTHER" id="PTHR38097">
    <property type="match status" value="1"/>
</dbReference>
<dbReference type="InterPro" id="IPR027444">
    <property type="entry name" value="H-NS_C_dom"/>
</dbReference>
<evidence type="ECO:0000256" key="1">
    <source>
        <dbReference type="ARBA" id="ARBA00004453"/>
    </source>
</evidence>
<comment type="subcellular location">
    <subcellularLocation>
        <location evidence="1">Cytoplasm</location>
        <location evidence="1">Nucleoid</location>
    </subcellularLocation>
</comment>
<dbReference type="Gene3D" id="4.10.430.10">
    <property type="entry name" value="Histone-like protein H-NS, C-terminal domain"/>
    <property type="match status" value="1"/>
</dbReference>
<dbReference type="EMBL" id="JAAQOM010000014">
    <property type="protein sequence ID" value="NIA56411.1"/>
    <property type="molecule type" value="Genomic_DNA"/>
</dbReference>
<evidence type="ECO:0000313" key="8">
    <source>
        <dbReference type="Proteomes" id="UP000716322"/>
    </source>
</evidence>
<reference evidence="7 8" key="1">
    <citation type="submission" date="2020-03" db="EMBL/GenBank/DDBJ databases">
        <title>Genome sequence of strain Massilia sp. TW-1.</title>
        <authorList>
            <person name="Chaudhary D.K."/>
        </authorList>
    </citation>
    <scope>NUCLEOTIDE SEQUENCE [LARGE SCALE GENOMIC DNA]</scope>
    <source>
        <strain evidence="7 8">TW-1</strain>
    </source>
</reference>
<feature type="domain" description="DNA-binding protein H-NS-like C-terminal" evidence="6">
    <location>
        <begin position="64"/>
        <end position="109"/>
    </location>
</feature>
<sequence length="110" mass="12229">MAKFDLSAYGLNELRRLGADVENEITVRHQQELGRARDQILSIAQGLSLSVEELLGTTQKKAKGGKPGAVQPRYRNPADSQQTWTGRGRQPKWVGEALANGRNLDDFRIL</sequence>
<evidence type="ECO:0000313" key="7">
    <source>
        <dbReference type="EMBL" id="NIA56411.1"/>
    </source>
</evidence>
<dbReference type="SMART" id="SM00528">
    <property type="entry name" value="HNS"/>
    <property type="match status" value="1"/>
</dbReference>
<feature type="region of interest" description="Disordered" evidence="5">
    <location>
        <begin position="58"/>
        <end position="89"/>
    </location>
</feature>
<comment type="caution">
    <text evidence="7">The sequence shown here is derived from an EMBL/GenBank/DDBJ whole genome shotgun (WGS) entry which is preliminary data.</text>
</comment>
<dbReference type="Pfam" id="PF00816">
    <property type="entry name" value="Histone_HNS"/>
    <property type="match status" value="1"/>
</dbReference>
<comment type="similarity">
    <text evidence="2">Belongs to the histone-like protein H-NS family.</text>
</comment>
<dbReference type="InterPro" id="IPR037150">
    <property type="entry name" value="H-NS_C_dom_sf"/>
</dbReference>
<evidence type="ECO:0000256" key="4">
    <source>
        <dbReference type="ARBA" id="ARBA00023125"/>
    </source>
</evidence>
<dbReference type="SUPFAM" id="SSF81273">
    <property type="entry name" value="H-NS histone-like proteins"/>
    <property type="match status" value="1"/>
</dbReference>
<evidence type="ECO:0000256" key="3">
    <source>
        <dbReference type="ARBA" id="ARBA00022490"/>
    </source>
</evidence>
<protein>
    <submittedName>
        <fullName evidence="7">H-NS histone family protein</fullName>
    </submittedName>
</protein>
<dbReference type="PANTHER" id="PTHR38097:SF2">
    <property type="entry name" value="DNA-BINDING PROTEIN STPA"/>
    <property type="match status" value="1"/>
</dbReference>
<proteinExistence type="inferred from homology"/>
<keyword evidence="3" id="KW-0963">Cytoplasm</keyword>
<organism evidence="7 8">
    <name type="scientific">Telluria antibiotica</name>
    <dbReference type="NCBI Taxonomy" id="2717319"/>
    <lineage>
        <taxon>Bacteria</taxon>
        <taxon>Pseudomonadati</taxon>
        <taxon>Pseudomonadota</taxon>
        <taxon>Betaproteobacteria</taxon>
        <taxon>Burkholderiales</taxon>
        <taxon>Oxalobacteraceae</taxon>
        <taxon>Telluria group</taxon>
        <taxon>Telluria</taxon>
    </lineage>
</organism>
<evidence type="ECO:0000259" key="6">
    <source>
        <dbReference type="SMART" id="SM00528"/>
    </source>
</evidence>
<dbReference type="RefSeq" id="WP_166862003.1">
    <property type="nucleotide sequence ID" value="NZ_JAAQOM010000014.1"/>
</dbReference>
<keyword evidence="4" id="KW-0238">DNA-binding</keyword>
<evidence type="ECO:0000256" key="2">
    <source>
        <dbReference type="ARBA" id="ARBA00010610"/>
    </source>
</evidence>
<evidence type="ECO:0000256" key="5">
    <source>
        <dbReference type="SAM" id="MobiDB-lite"/>
    </source>
</evidence>
<accession>A0ABX0PHT6</accession>
<keyword evidence="8" id="KW-1185">Reference proteome</keyword>
<gene>
    <name evidence="7" type="ORF">HAV22_22535</name>
</gene>
<dbReference type="Proteomes" id="UP000716322">
    <property type="component" value="Unassembled WGS sequence"/>
</dbReference>